<feature type="transmembrane region" description="Helical" evidence="5">
    <location>
        <begin position="59"/>
        <end position="86"/>
    </location>
</feature>
<evidence type="ECO:0000256" key="5">
    <source>
        <dbReference type="SAM" id="Phobius"/>
    </source>
</evidence>
<dbReference type="Gene3D" id="1.10.3720.10">
    <property type="entry name" value="MetI-like"/>
    <property type="match status" value="1"/>
</dbReference>
<evidence type="ECO:0000256" key="4">
    <source>
        <dbReference type="ARBA" id="ARBA00023136"/>
    </source>
</evidence>
<comment type="caution">
    <text evidence="6">The sequence shown here is derived from an EMBL/GenBank/DDBJ whole genome shotgun (WGS) entry which is preliminary data.</text>
</comment>
<evidence type="ECO:0000256" key="1">
    <source>
        <dbReference type="ARBA" id="ARBA00004141"/>
    </source>
</evidence>
<evidence type="ECO:0000313" key="6">
    <source>
        <dbReference type="EMBL" id="MBB3196215.1"/>
    </source>
</evidence>
<dbReference type="EMBL" id="JACHXO010000007">
    <property type="protein sequence ID" value="MBB3196215.1"/>
    <property type="molecule type" value="Genomic_DNA"/>
</dbReference>
<proteinExistence type="predicted"/>
<dbReference type="RefSeq" id="WP_088454317.1">
    <property type="nucleotide sequence ID" value="NZ_JACHXO010000007.1"/>
</dbReference>
<name>A0ABR6GVS6_9BURK</name>
<dbReference type="InterPro" id="IPR035906">
    <property type="entry name" value="MetI-like_sf"/>
</dbReference>
<dbReference type="Proteomes" id="UP000574369">
    <property type="component" value="Unassembled WGS sequence"/>
</dbReference>
<feature type="transmembrane region" description="Helical" evidence="5">
    <location>
        <begin position="98"/>
        <end position="120"/>
    </location>
</feature>
<keyword evidence="7" id="KW-1185">Reference proteome</keyword>
<feature type="transmembrane region" description="Helical" evidence="5">
    <location>
        <begin position="177"/>
        <end position="198"/>
    </location>
</feature>
<gene>
    <name evidence="6" type="ORF">FHS28_003627</name>
</gene>
<keyword evidence="4 5" id="KW-0472">Membrane</keyword>
<feature type="transmembrane region" description="Helical" evidence="5">
    <location>
        <begin position="132"/>
        <end position="157"/>
    </location>
</feature>
<comment type="subcellular location">
    <subcellularLocation>
        <location evidence="1">Membrane</location>
        <topology evidence="1">Multi-pass membrane protein</topology>
    </subcellularLocation>
</comment>
<reference evidence="6 7" key="1">
    <citation type="submission" date="2020-08" db="EMBL/GenBank/DDBJ databases">
        <title>Genomic Encyclopedia of Type Strains, Phase III (KMG-III): the genomes of soil and plant-associated and newly described type strains.</title>
        <authorList>
            <person name="Whitman W."/>
        </authorList>
    </citation>
    <scope>NUCLEOTIDE SEQUENCE [LARGE SCALE GENOMIC DNA]</scope>
    <source>
        <strain evidence="6 7">CECT 7247</strain>
    </source>
</reference>
<protein>
    <submittedName>
        <fullName evidence="6">Uncharacterized protein</fullName>
    </submittedName>
</protein>
<organism evidence="6 7">
    <name type="scientific">Roseateles terrae</name>
    <dbReference type="NCBI Taxonomy" id="431060"/>
    <lineage>
        <taxon>Bacteria</taxon>
        <taxon>Pseudomonadati</taxon>
        <taxon>Pseudomonadota</taxon>
        <taxon>Betaproteobacteria</taxon>
        <taxon>Burkholderiales</taxon>
        <taxon>Sphaerotilaceae</taxon>
        <taxon>Roseateles</taxon>
    </lineage>
</organism>
<sequence>MESTLLQVLPRFAPEFVQALGVNLSVAAHAMTVGLPMGVLLGMIHLPSPAPSRRWMRQAAAGLAGAVTALLRAAPAFVVMYVLLHATPLRWGIGPESAVALALAFYAAAYVADTLQPAVLDWRLGGTAGAQLFLTGLVRCFFVMVLSSGFGAAVGVVEATAVTLRALEQLPTTADRLGLMGGVVLVFIAMRQTVTLAVSALRRLIPARAPGAQRDRR</sequence>
<evidence type="ECO:0000313" key="7">
    <source>
        <dbReference type="Proteomes" id="UP000574369"/>
    </source>
</evidence>
<keyword evidence="3 5" id="KW-1133">Transmembrane helix</keyword>
<feature type="transmembrane region" description="Helical" evidence="5">
    <location>
        <begin position="20"/>
        <end position="47"/>
    </location>
</feature>
<accession>A0ABR6GVS6</accession>
<evidence type="ECO:0000256" key="2">
    <source>
        <dbReference type="ARBA" id="ARBA00022692"/>
    </source>
</evidence>
<evidence type="ECO:0000256" key="3">
    <source>
        <dbReference type="ARBA" id="ARBA00022989"/>
    </source>
</evidence>
<keyword evidence="2 5" id="KW-0812">Transmembrane</keyword>